<evidence type="ECO:0000256" key="5">
    <source>
        <dbReference type="ARBA" id="ARBA00023040"/>
    </source>
</evidence>
<feature type="transmembrane region" description="Helical" evidence="11">
    <location>
        <begin position="48"/>
        <end position="73"/>
    </location>
</feature>
<evidence type="ECO:0000256" key="11">
    <source>
        <dbReference type="RuleBase" id="RU201114"/>
    </source>
</evidence>
<evidence type="ECO:0000256" key="3">
    <source>
        <dbReference type="ARBA" id="ARBA00022692"/>
    </source>
</evidence>
<name>A0ABN9MEE8_9NEOB</name>
<dbReference type="InterPro" id="IPR001634">
    <property type="entry name" value="Adenosn_rcpt"/>
</dbReference>
<proteinExistence type="inferred from homology"/>
<evidence type="ECO:0000256" key="10">
    <source>
        <dbReference type="ARBA" id="ARBA00023224"/>
    </source>
</evidence>
<reference evidence="13" key="1">
    <citation type="submission" date="2023-07" db="EMBL/GenBank/DDBJ databases">
        <authorList>
            <person name="Stuckert A."/>
        </authorList>
    </citation>
    <scope>NUCLEOTIDE SEQUENCE</scope>
</reference>
<dbReference type="Gene3D" id="1.20.1070.10">
    <property type="entry name" value="Rhodopsin 7-helix transmembrane proteins"/>
    <property type="match status" value="1"/>
</dbReference>
<keyword evidence="4 11" id="KW-1133">Transmembrane helix</keyword>
<evidence type="ECO:0000256" key="7">
    <source>
        <dbReference type="ARBA" id="ARBA00023157"/>
    </source>
</evidence>
<dbReference type="PANTHER" id="PTHR24246">
    <property type="entry name" value="OLFACTORY RECEPTOR AND ADENOSINE RECEPTOR"/>
    <property type="match status" value="1"/>
</dbReference>
<dbReference type="PROSITE" id="PS50262">
    <property type="entry name" value="G_PROTEIN_RECEP_F1_2"/>
    <property type="match status" value="1"/>
</dbReference>
<keyword evidence="8 11" id="KW-0675">Receptor</keyword>
<keyword evidence="2 11" id="KW-1003">Cell membrane</keyword>
<dbReference type="InterPro" id="IPR000276">
    <property type="entry name" value="GPCR_Rhodpsn"/>
</dbReference>
<dbReference type="PRINTS" id="PR00424">
    <property type="entry name" value="ADENOSINER"/>
</dbReference>
<evidence type="ECO:0000256" key="6">
    <source>
        <dbReference type="ARBA" id="ARBA00023136"/>
    </source>
</evidence>
<evidence type="ECO:0000313" key="13">
    <source>
        <dbReference type="EMBL" id="CAJ0965151.1"/>
    </source>
</evidence>
<feature type="transmembrane region" description="Helical" evidence="11">
    <location>
        <begin position="260"/>
        <end position="280"/>
    </location>
</feature>
<gene>
    <name evidence="13" type="ORF">RIMI_LOCUS19969010</name>
</gene>
<dbReference type="Pfam" id="PF00001">
    <property type="entry name" value="7tm_1"/>
    <property type="match status" value="1"/>
</dbReference>
<keyword evidence="7 11" id="KW-1015">Disulfide bond</keyword>
<comment type="similarity">
    <text evidence="11">Belongs to the G-protein coupled receptor 1 family.</text>
</comment>
<accession>A0ABN9MEE8</accession>
<keyword evidence="14" id="KW-1185">Reference proteome</keyword>
<evidence type="ECO:0000256" key="8">
    <source>
        <dbReference type="ARBA" id="ARBA00023170"/>
    </source>
</evidence>
<evidence type="ECO:0000256" key="2">
    <source>
        <dbReference type="ARBA" id="ARBA00022475"/>
    </source>
</evidence>
<comment type="subcellular location">
    <subcellularLocation>
        <location evidence="1 11">Cell membrane</location>
        <topology evidence="1 11">Multi-pass membrane protein</topology>
    </subcellularLocation>
</comment>
<feature type="domain" description="G-protein coupled receptors family 1 profile" evidence="12">
    <location>
        <begin position="28"/>
        <end position="278"/>
    </location>
</feature>
<feature type="transmembrane region" description="Helical" evidence="11">
    <location>
        <begin position="222"/>
        <end position="240"/>
    </location>
</feature>
<dbReference type="InterPro" id="IPR017452">
    <property type="entry name" value="GPCR_Rhodpsn_7TM"/>
</dbReference>
<keyword evidence="10 11" id="KW-0807">Transducer</keyword>
<evidence type="ECO:0000256" key="4">
    <source>
        <dbReference type="ARBA" id="ARBA00022989"/>
    </source>
</evidence>
<evidence type="ECO:0000256" key="1">
    <source>
        <dbReference type="ARBA" id="ARBA00004651"/>
    </source>
</evidence>
<dbReference type="EMBL" id="CAUEEQ010065251">
    <property type="protein sequence ID" value="CAJ0965151.1"/>
    <property type="molecule type" value="Genomic_DNA"/>
</dbReference>
<feature type="transmembrane region" description="Helical" evidence="11">
    <location>
        <begin position="127"/>
        <end position="149"/>
    </location>
</feature>
<organism evidence="13 14">
    <name type="scientific">Ranitomeya imitator</name>
    <name type="common">mimic poison frog</name>
    <dbReference type="NCBI Taxonomy" id="111125"/>
    <lineage>
        <taxon>Eukaryota</taxon>
        <taxon>Metazoa</taxon>
        <taxon>Chordata</taxon>
        <taxon>Craniata</taxon>
        <taxon>Vertebrata</taxon>
        <taxon>Euteleostomi</taxon>
        <taxon>Amphibia</taxon>
        <taxon>Batrachia</taxon>
        <taxon>Anura</taxon>
        <taxon>Neobatrachia</taxon>
        <taxon>Hyloidea</taxon>
        <taxon>Dendrobatidae</taxon>
        <taxon>Dendrobatinae</taxon>
        <taxon>Ranitomeya</taxon>
    </lineage>
</organism>
<dbReference type="Proteomes" id="UP001176940">
    <property type="component" value="Unassembled WGS sequence"/>
</dbReference>
<comment type="caution">
    <text evidence="13">The sequence shown here is derived from an EMBL/GenBank/DDBJ whole genome shotgun (WGS) entry which is preliminary data.</text>
</comment>
<dbReference type="PANTHER" id="PTHR24246:SF21">
    <property type="entry name" value="G-PROTEIN COUPLED RECEPTORS FAMILY 1 PROFILE DOMAIN-CONTAINING PROTEIN"/>
    <property type="match status" value="1"/>
</dbReference>
<dbReference type="SMART" id="SM01381">
    <property type="entry name" value="7TM_GPCR_Srsx"/>
    <property type="match status" value="1"/>
</dbReference>
<dbReference type="PRINTS" id="PR00237">
    <property type="entry name" value="GPCRRHODOPSN"/>
</dbReference>
<keyword evidence="9 11" id="KW-0325">Glycoprotein</keyword>
<evidence type="ECO:0000256" key="9">
    <source>
        <dbReference type="ARBA" id="ARBA00023180"/>
    </source>
</evidence>
<evidence type="ECO:0000259" key="12">
    <source>
        <dbReference type="PROSITE" id="PS50262"/>
    </source>
</evidence>
<feature type="transmembrane region" description="Helical" evidence="11">
    <location>
        <begin position="169"/>
        <end position="190"/>
    </location>
</feature>
<protein>
    <recommendedName>
        <fullName evidence="12">G-protein coupled receptors family 1 profile domain-containing protein</fullName>
    </recommendedName>
</protein>
<dbReference type="PROSITE" id="PS00237">
    <property type="entry name" value="G_PROTEIN_RECEP_F1_1"/>
    <property type="match status" value="1"/>
</dbReference>
<feature type="transmembrane region" description="Helical" evidence="11">
    <location>
        <begin position="85"/>
        <end position="106"/>
    </location>
</feature>
<keyword evidence="3 11" id="KW-0812">Transmembrane</keyword>
<keyword evidence="6 11" id="KW-0472">Membrane</keyword>
<feature type="transmembrane region" description="Helical" evidence="11">
    <location>
        <begin position="12"/>
        <end position="36"/>
    </location>
</feature>
<keyword evidence="5 11" id="KW-0297">G-protein coupled receptor</keyword>
<sequence>MNVSDFIFTMNVPYTAAEIVIAFTAALGNILVCVAVMQDRKLWTVTNYLLVSLSVADVGVGAFAIPCAVLTSIGIPRYNLELCLLMLSVLIMLTMSSTFSLLAISADRYIAILNPLRYRSIMTPSNTFILIVAAWIVAFLSGLMPLMGWHKPRPLHGYCVFVHVIDMTYLVYFFSLVFFYLPVIIMLVIYTQIYFAVRKQLHGTVAGMQAGKQGAGMKEFKTATSLFTIIFFFMLCWAPLHVMNGVSLLCPECYIPPDILNIGIILTHANSALNPVMYVYKLKSFRKTFKKVFLCGDGAVTPSKRPQRPSIAHLH</sequence>
<evidence type="ECO:0000313" key="14">
    <source>
        <dbReference type="Proteomes" id="UP001176940"/>
    </source>
</evidence>
<dbReference type="SUPFAM" id="SSF81321">
    <property type="entry name" value="Family A G protein-coupled receptor-like"/>
    <property type="match status" value="1"/>
</dbReference>